<accession>M2QYP9</accession>
<evidence type="ECO:0000313" key="1">
    <source>
        <dbReference type="EMBL" id="EMD31047.1"/>
    </source>
</evidence>
<keyword evidence="2" id="KW-1185">Reference proteome</keyword>
<evidence type="ECO:0000313" key="2">
    <source>
        <dbReference type="Proteomes" id="UP000016930"/>
    </source>
</evidence>
<organism evidence="1 2">
    <name type="scientific">Ceriporiopsis subvermispora (strain B)</name>
    <name type="common">White-rot fungus</name>
    <name type="synonym">Gelatoporia subvermispora</name>
    <dbReference type="NCBI Taxonomy" id="914234"/>
    <lineage>
        <taxon>Eukaryota</taxon>
        <taxon>Fungi</taxon>
        <taxon>Dikarya</taxon>
        <taxon>Basidiomycota</taxon>
        <taxon>Agaricomycotina</taxon>
        <taxon>Agaricomycetes</taxon>
        <taxon>Polyporales</taxon>
        <taxon>Gelatoporiaceae</taxon>
        <taxon>Gelatoporia</taxon>
    </lineage>
</organism>
<feature type="non-terminal residue" evidence="1">
    <location>
        <position position="1"/>
    </location>
</feature>
<dbReference type="OrthoDB" id="2786719at2759"/>
<reference evidence="1 2" key="1">
    <citation type="journal article" date="2012" name="Proc. Natl. Acad. Sci. U.S.A.">
        <title>Comparative genomics of Ceriporiopsis subvermispora and Phanerochaete chrysosporium provide insight into selective ligninolysis.</title>
        <authorList>
            <person name="Fernandez-Fueyo E."/>
            <person name="Ruiz-Duenas F.J."/>
            <person name="Ferreira P."/>
            <person name="Floudas D."/>
            <person name="Hibbett D.S."/>
            <person name="Canessa P."/>
            <person name="Larrondo L.F."/>
            <person name="James T.Y."/>
            <person name="Seelenfreund D."/>
            <person name="Lobos S."/>
            <person name="Polanco R."/>
            <person name="Tello M."/>
            <person name="Honda Y."/>
            <person name="Watanabe T."/>
            <person name="Watanabe T."/>
            <person name="Ryu J.S."/>
            <person name="Kubicek C.P."/>
            <person name="Schmoll M."/>
            <person name="Gaskell J."/>
            <person name="Hammel K.E."/>
            <person name="St John F.J."/>
            <person name="Vanden Wymelenberg A."/>
            <person name="Sabat G."/>
            <person name="Splinter BonDurant S."/>
            <person name="Syed K."/>
            <person name="Yadav J.S."/>
            <person name="Doddapaneni H."/>
            <person name="Subramanian V."/>
            <person name="Lavin J.L."/>
            <person name="Oguiza J.A."/>
            <person name="Perez G."/>
            <person name="Pisabarro A.G."/>
            <person name="Ramirez L."/>
            <person name="Santoyo F."/>
            <person name="Master E."/>
            <person name="Coutinho P.M."/>
            <person name="Henrissat B."/>
            <person name="Lombard V."/>
            <person name="Magnuson J.K."/>
            <person name="Kuees U."/>
            <person name="Hori C."/>
            <person name="Igarashi K."/>
            <person name="Samejima M."/>
            <person name="Held B.W."/>
            <person name="Barry K.W."/>
            <person name="LaButti K.M."/>
            <person name="Lapidus A."/>
            <person name="Lindquist E.A."/>
            <person name="Lucas S.M."/>
            <person name="Riley R."/>
            <person name="Salamov A.A."/>
            <person name="Hoffmeister D."/>
            <person name="Schwenk D."/>
            <person name="Hadar Y."/>
            <person name="Yarden O."/>
            <person name="de Vries R.P."/>
            <person name="Wiebenga A."/>
            <person name="Stenlid J."/>
            <person name="Eastwood D."/>
            <person name="Grigoriev I.V."/>
            <person name="Berka R.M."/>
            <person name="Blanchette R.A."/>
            <person name="Kersten P."/>
            <person name="Martinez A.T."/>
            <person name="Vicuna R."/>
            <person name="Cullen D."/>
        </authorList>
    </citation>
    <scope>NUCLEOTIDE SEQUENCE [LARGE SCALE GENOMIC DNA]</scope>
    <source>
        <strain evidence="1 2">B</strain>
    </source>
</reference>
<gene>
    <name evidence="1" type="ORF">CERSUDRAFT_36896</name>
</gene>
<feature type="non-terminal residue" evidence="1">
    <location>
        <position position="110"/>
    </location>
</feature>
<dbReference type="Proteomes" id="UP000016930">
    <property type="component" value="Unassembled WGS sequence"/>
</dbReference>
<name>M2QYP9_CERS8</name>
<sequence length="110" mass="12441">DHRKGMSKYRCYQCTAEINISKARDHVGHHILKSLRQVPEQRVEEPIGSTMPCGFCGRSGITTCSEVFLTKGSKPQAFSRCRHYNKFHYKPALRSTVTSRSTNVPILCAI</sequence>
<proteinExistence type="predicted"/>
<dbReference type="AlphaFoldDB" id="M2QYP9"/>
<dbReference type="EMBL" id="KB445825">
    <property type="protein sequence ID" value="EMD31047.1"/>
    <property type="molecule type" value="Genomic_DNA"/>
</dbReference>
<dbReference type="HOGENOM" id="CLU_165644_1_0_1"/>
<protein>
    <submittedName>
        <fullName evidence="1">Uncharacterized protein</fullName>
    </submittedName>
</protein>